<evidence type="ECO:0008006" key="3">
    <source>
        <dbReference type="Google" id="ProtNLM"/>
    </source>
</evidence>
<protein>
    <recommendedName>
        <fullName evidence="3">Flagellin</fullName>
    </recommendedName>
</protein>
<gene>
    <name evidence="1" type="ORF">QJV27_08825</name>
</gene>
<proteinExistence type="predicted"/>
<reference evidence="1" key="1">
    <citation type="submission" date="2023-05" db="EMBL/GenBank/DDBJ databases">
        <title>Whole genome sequence of Commensalibacter sp.</title>
        <authorList>
            <person name="Charoenyingcharoen P."/>
            <person name="Yukphan P."/>
        </authorList>
    </citation>
    <scope>NUCLEOTIDE SEQUENCE</scope>
    <source>
        <strain evidence="1">TBRC 16381</strain>
    </source>
</reference>
<dbReference type="EMBL" id="JASBAO010000001">
    <property type="protein sequence ID" value="MDI2091466.1"/>
    <property type="molecule type" value="Genomic_DNA"/>
</dbReference>
<evidence type="ECO:0000313" key="2">
    <source>
        <dbReference type="Proteomes" id="UP001431634"/>
    </source>
</evidence>
<organism evidence="1 2">
    <name type="scientific">Commensalibacter oyaizuii</name>
    <dbReference type="NCBI Taxonomy" id="3043873"/>
    <lineage>
        <taxon>Bacteria</taxon>
        <taxon>Pseudomonadati</taxon>
        <taxon>Pseudomonadota</taxon>
        <taxon>Alphaproteobacteria</taxon>
        <taxon>Acetobacterales</taxon>
        <taxon>Acetobacteraceae</taxon>
    </lineage>
</organism>
<keyword evidence="2" id="KW-1185">Reference proteome</keyword>
<dbReference type="RefSeq" id="WP_281448558.1">
    <property type="nucleotide sequence ID" value="NZ_JASBAO010000001.1"/>
</dbReference>
<evidence type="ECO:0000313" key="1">
    <source>
        <dbReference type="EMBL" id="MDI2091466.1"/>
    </source>
</evidence>
<comment type="caution">
    <text evidence="1">The sequence shown here is derived from an EMBL/GenBank/DDBJ whole genome shotgun (WGS) entry which is preliminary data.</text>
</comment>
<dbReference type="Proteomes" id="UP001431634">
    <property type="component" value="Unassembled WGS sequence"/>
</dbReference>
<name>A0ABT6Q4H5_9PROT</name>
<sequence length="49" mass="5282">MPFAYAEDYVTKFQINAANGVAGLDSSKQATVDISNSRITTSQMKILGQ</sequence>
<accession>A0ABT6Q4H5</accession>